<dbReference type="InterPro" id="IPR001806">
    <property type="entry name" value="Small_GTPase"/>
</dbReference>
<comment type="similarity">
    <text evidence="1">Belongs to the small GTPase superfamily. RGK family.</text>
</comment>
<gene>
    <name evidence="4" type="ORF">GSLYS_00003423001</name>
</gene>
<feature type="region of interest" description="Disordered" evidence="3">
    <location>
        <begin position="1"/>
        <end position="40"/>
    </location>
</feature>
<dbReference type="GO" id="GO:0005246">
    <property type="term" value="F:calcium channel regulator activity"/>
    <property type="evidence" value="ECO:0007669"/>
    <property type="project" value="TreeGrafter"/>
</dbReference>
<reference evidence="4 5" key="1">
    <citation type="submission" date="2024-04" db="EMBL/GenBank/DDBJ databases">
        <authorList>
            <consortium name="Genoscope - CEA"/>
            <person name="William W."/>
        </authorList>
    </citation>
    <scope>NUCLEOTIDE SEQUENCE [LARGE SCALE GENOMIC DNA]</scope>
</reference>
<feature type="compositionally biased region" description="Basic and acidic residues" evidence="3">
    <location>
        <begin position="1"/>
        <end position="10"/>
    </location>
</feature>
<keyword evidence="5" id="KW-1185">Reference proteome</keyword>
<dbReference type="InterPro" id="IPR051641">
    <property type="entry name" value="RGK_GTP-binding_reg"/>
</dbReference>
<dbReference type="GO" id="GO:0005886">
    <property type="term" value="C:plasma membrane"/>
    <property type="evidence" value="ECO:0007669"/>
    <property type="project" value="TreeGrafter"/>
</dbReference>
<name>A0AAV2H7Z9_LYMST</name>
<feature type="compositionally biased region" description="Low complexity" evidence="3">
    <location>
        <begin position="16"/>
        <end position="32"/>
    </location>
</feature>
<dbReference type="GO" id="GO:0003924">
    <property type="term" value="F:GTPase activity"/>
    <property type="evidence" value="ECO:0007669"/>
    <property type="project" value="InterPro"/>
</dbReference>
<dbReference type="GO" id="GO:0005525">
    <property type="term" value="F:GTP binding"/>
    <property type="evidence" value="ECO:0007669"/>
    <property type="project" value="InterPro"/>
</dbReference>
<comment type="caution">
    <text evidence="4">The sequence shown here is derived from an EMBL/GenBank/DDBJ whole genome shotgun (WGS) entry which is preliminary data.</text>
</comment>
<dbReference type="Proteomes" id="UP001497497">
    <property type="component" value="Unassembled WGS sequence"/>
</dbReference>
<evidence type="ECO:0000256" key="1">
    <source>
        <dbReference type="ARBA" id="ARBA00008846"/>
    </source>
</evidence>
<protein>
    <submittedName>
        <fullName evidence="4">Uncharacterized protein</fullName>
    </submittedName>
</protein>
<dbReference type="EMBL" id="CAXITT010000045">
    <property type="protein sequence ID" value="CAL1529268.1"/>
    <property type="molecule type" value="Genomic_DNA"/>
</dbReference>
<dbReference type="Gene3D" id="3.40.50.300">
    <property type="entry name" value="P-loop containing nucleotide triphosphate hydrolases"/>
    <property type="match status" value="1"/>
</dbReference>
<dbReference type="PANTHER" id="PTHR45775">
    <property type="entry name" value="RAD, GEM/KIR FAMILY MEMBER 2, ISOFORM C"/>
    <property type="match status" value="1"/>
</dbReference>
<dbReference type="InterPro" id="IPR027417">
    <property type="entry name" value="P-loop_NTPase"/>
</dbReference>
<evidence type="ECO:0000313" key="4">
    <source>
        <dbReference type="EMBL" id="CAL1529268.1"/>
    </source>
</evidence>
<evidence type="ECO:0000313" key="5">
    <source>
        <dbReference type="Proteomes" id="UP001497497"/>
    </source>
</evidence>
<feature type="non-terminal residue" evidence="4">
    <location>
        <position position="142"/>
    </location>
</feature>
<dbReference type="PANTHER" id="PTHR45775:SF6">
    <property type="entry name" value="RAD, GEM_KIR FAMILY MEMBER 2, ISOFORM C"/>
    <property type="match status" value="1"/>
</dbReference>
<dbReference type="AlphaFoldDB" id="A0AAV2H7Z9"/>
<proteinExistence type="inferred from homology"/>
<sequence length="142" mass="15359">GAASNLDRHRTLSLASSDSSSSSGSPPDSSSSNPRTRPASYFRVVIQGDEGVGKTALTRQFSSSEYMGTYDNMASTDGELTEKTVVPVLLDGDESIMEFIDGADAYQMDDINVDAYIVVFSIVDRNSFVVAKDLSRQLRVNM</sequence>
<dbReference type="SUPFAM" id="SSF52540">
    <property type="entry name" value="P-loop containing nucleoside triphosphate hydrolases"/>
    <property type="match status" value="1"/>
</dbReference>
<organism evidence="4 5">
    <name type="scientific">Lymnaea stagnalis</name>
    <name type="common">Great pond snail</name>
    <name type="synonym">Helix stagnalis</name>
    <dbReference type="NCBI Taxonomy" id="6523"/>
    <lineage>
        <taxon>Eukaryota</taxon>
        <taxon>Metazoa</taxon>
        <taxon>Spiralia</taxon>
        <taxon>Lophotrochozoa</taxon>
        <taxon>Mollusca</taxon>
        <taxon>Gastropoda</taxon>
        <taxon>Heterobranchia</taxon>
        <taxon>Euthyneura</taxon>
        <taxon>Panpulmonata</taxon>
        <taxon>Hygrophila</taxon>
        <taxon>Lymnaeoidea</taxon>
        <taxon>Lymnaeidae</taxon>
        <taxon>Lymnaea</taxon>
    </lineage>
</organism>
<dbReference type="Pfam" id="PF00071">
    <property type="entry name" value="Ras"/>
    <property type="match status" value="1"/>
</dbReference>
<accession>A0AAV2H7Z9</accession>
<evidence type="ECO:0000256" key="2">
    <source>
        <dbReference type="ARBA" id="ARBA00022553"/>
    </source>
</evidence>
<feature type="non-terminal residue" evidence="4">
    <location>
        <position position="1"/>
    </location>
</feature>
<evidence type="ECO:0000256" key="3">
    <source>
        <dbReference type="SAM" id="MobiDB-lite"/>
    </source>
</evidence>
<keyword evidence="2" id="KW-0597">Phosphoprotein</keyword>